<comment type="catalytic activity">
    <reaction evidence="6">
        <text>an N-acetyl-alpha-D-glucosaminyl-diphospho-di-trans,poly-cis-dolichol + UDP-N-acetyl-alpha-D-glucosamine = an N,N'-diacetylchitobiosyl-diphospho-di-trans,poly-cis-dolichol + UDP + H(+)</text>
        <dbReference type="Rhea" id="RHEA:23380"/>
        <dbReference type="Rhea" id="RHEA-COMP:19507"/>
        <dbReference type="Rhea" id="RHEA-COMP:19510"/>
        <dbReference type="ChEBI" id="CHEBI:15378"/>
        <dbReference type="ChEBI" id="CHEBI:57269"/>
        <dbReference type="ChEBI" id="CHEBI:57705"/>
        <dbReference type="ChEBI" id="CHEBI:58223"/>
        <dbReference type="ChEBI" id="CHEBI:58427"/>
        <dbReference type="EC" id="2.4.1.141"/>
    </reaction>
</comment>
<dbReference type="GO" id="GO:0005783">
    <property type="term" value="C:endoplasmic reticulum"/>
    <property type="evidence" value="ECO:0007669"/>
    <property type="project" value="UniProtKB-SubCell"/>
</dbReference>
<evidence type="ECO:0000313" key="10">
    <source>
        <dbReference type="Proteomes" id="UP000320333"/>
    </source>
</evidence>
<accession>A0A507FKV6</accession>
<comment type="subunit">
    <text evidence="1 7">Heterodimer with ALG14 to form a functional enzyme.</text>
</comment>
<dbReference type="InterPro" id="IPR007235">
    <property type="entry name" value="Glyco_trans_28_C"/>
</dbReference>
<proteinExistence type="inferred from homology"/>
<evidence type="ECO:0000256" key="2">
    <source>
        <dbReference type="ARBA" id="ARBA00012614"/>
    </source>
</evidence>
<dbReference type="GO" id="GO:0004577">
    <property type="term" value="F:N-acetylglucosaminyldiphosphodolichol N-acetylglucosaminyltransferase activity"/>
    <property type="evidence" value="ECO:0007669"/>
    <property type="project" value="UniProtKB-EC"/>
</dbReference>
<evidence type="ECO:0000259" key="8">
    <source>
        <dbReference type="Pfam" id="PF04101"/>
    </source>
</evidence>
<keyword evidence="7 9" id="KW-0328">Glycosyltransferase</keyword>
<sequence length="511" mass="55304">MHVAFYVSGHGFGHSTRAIVTVSALAESGHSVTVVTVSPPSLFADIQMRFPDKIALRRDSRALDPGIAQKDAVTVDLGKSVADMWAFLVTWEQVRDEEVEWIHASNIDCVVLDAPFVPAVAARICGVPSILISNFTFDTIFEGVLALDPFNHQARDVCKLLKELYSHTDYLLRLPGAIPSALFDSKDRSNEYMSGSFERAAADAADTSQIASFASDACILESTQHALQMLARAALPNSPPQNTQSRARVFNMPLVVRMAKTPRLEMRALLGIPLDACVVLVTFGGHNVTPSTPDRVPSPVKQLLNDKDGEDEVHDMRAALTGIDASSGAESVRNNVLIEISAHLNSAAEEATSFSDGFGQLIPDGWHALICVPGPKGDLLDDFIESNGASRVTIATGSSYVPDLVQASDVVVGKCGYGTCSEVIAHNVPLVYVPRPAFVEEEGLVHNLMKPFGMSTEMKDFYAGKWSEYILRAFRLKEHGPGAKIRLDGAAVAVNHIEDIVLVRRSIAKTK</sequence>
<gene>
    <name evidence="7" type="primary">ALG13</name>
    <name evidence="9" type="ORF">CcCBS67573_g01646</name>
</gene>
<dbReference type="STRING" id="246404.A0A507FKV6"/>
<name>A0A507FKV6_9FUNG</name>
<dbReference type="Proteomes" id="UP000320333">
    <property type="component" value="Unassembled WGS sequence"/>
</dbReference>
<dbReference type="OrthoDB" id="1684102at2759"/>
<dbReference type="EC" id="2.4.1.141" evidence="2 7"/>
<comment type="subcellular location">
    <subcellularLocation>
        <location evidence="7">Endoplasmic reticulum</location>
    </subcellularLocation>
</comment>
<keyword evidence="7 9" id="KW-0808">Transferase</keyword>
<evidence type="ECO:0000256" key="1">
    <source>
        <dbReference type="ARBA" id="ARBA00011198"/>
    </source>
</evidence>
<comment type="caution">
    <text evidence="9">The sequence shown here is derived from an EMBL/GenBank/DDBJ whole genome shotgun (WGS) entry which is preliminary data.</text>
</comment>
<comment type="function">
    <text evidence="4 7">Involved in protein N-glycosylation. Essential for the second step of the dolichol-linked oligosaccharide pathway.</text>
</comment>
<evidence type="ECO:0000256" key="4">
    <source>
        <dbReference type="ARBA" id="ARBA00024804"/>
    </source>
</evidence>
<dbReference type="SUPFAM" id="SSF53756">
    <property type="entry name" value="UDP-Glycosyltransferase/glycogen phosphorylase"/>
    <property type="match status" value="1"/>
</dbReference>
<evidence type="ECO:0000256" key="5">
    <source>
        <dbReference type="ARBA" id="ARBA00032061"/>
    </source>
</evidence>
<dbReference type="EMBL" id="QEAP01000029">
    <property type="protein sequence ID" value="TPX77061.1"/>
    <property type="molecule type" value="Genomic_DNA"/>
</dbReference>
<evidence type="ECO:0000313" key="9">
    <source>
        <dbReference type="EMBL" id="TPX77061.1"/>
    </source>
</evidence>
<reference evidence="9 10" key="1">
    <citation type="journal article" date="2019" name="Sci. Rep.">
        <title>Comparative genomics of chytrid fungi reveal insights into the obligate biotrophic and pathogenic lifestyle of Synchytrium endobioticum.</title>
        <authorList>
            <person name="van de Vossenberg B.T.L.H."/>
            <person name="Warris S."/>
            <person name="Nguyen H.D.T."/>
            <person name="van Gent-Pelzer M.P.E."/>
            <person name="Joly D.L."/>
            <person name="van de Geest H.C."/>
            <person name="Bonants P.J.M."/>
            <person name="Smith D.S."/>
            <person name="Levesque C.A."/>
            <person name="van der Lee T.A.J."/>
        </authorList>
    </citation>
    <scope>NUCLEOTIDE SEQUENCE [LARGE SCALE GENOMIC DNA]</scope>
    <source>
        <strain evidence="9 10">CBS 675.73</strain>
    </source>
</reference>
<keyword evidence="7" id="KW-0256">Endoplasmic reticulum</keyword>
<evidence type="ECO:0000256" key="3">
    <source>
        <dbReference type="ARBA" id="ARBA00017468"/>
    </source>
</evidence>
<protein>
    <recommendedName>
        <fullName evidence="3 7">UDP-N-acetylglucosamine transferase subunit ALG13</fullName>
        <ecNumber evidence="2 7">2.4.1.141</ecNumber>
    </recommendedName>
    <alternativeName>
        <fullName evidence="5 7">Asparagine-linked glycosylation protein 13</fullName>
    </alternativeName>
</protein>
<dbReference type="Pfam" id="PF04101">
    <property type="entry name" value="Glyco_tran_28_C"/>
    <property type="match status" value="1"/>
</dbReference>
<evidence type="ECO:0000256" key="6">
    <source>
        <dbReference type="ARBA" id="ARBA00048184"/>
    </source>
</evidence>
<organism evidence="9 10">
    <name type="scientific">Chytriomyces confervae</name>
    <dbReference type="NCBI Taxonomy" id="246404"/>
    <lineage>
        <taxon>Eukaryota</taxon>
        <taxon>Fungi</taxon>
        <taxon>Fungi incertae sedis</taxon>
        <taxon>Chytridiomycota</taxon>
        <taxon>Chytridiomycota incertae sedis</taxon>
        <taxon>Chytridiomycetes</taxon>
        <taxon>Chytridiales</taxon>
        <taxon>Chytriomycetaceae</taxon>
        <taxon>Chytriomyces</taxon>
    </lineage>
</organism>
<dbReference type="PANTHER" id="PTHR38134:SF2">
    <property type="entry name" value="GALACTOKINASE"/>
    <property type="match status" value="1"/>
</dbReference>
<dbReference type="Gene3D" id="3.40.50.2000">
    <property type="entry name" value="Glycogen Phosphorylase B"/>
    <property type="match status" value="2"/>
</dbReference>
<keyword evidence="10" id="KW-1185">Reference proteome</keyword>
<feature type="domain" description="Glycosyl transferase family 28 C-terminal" evidence="8">
    <location>
        <begin position="401"/>
        <end position="439"/>
    </location>
</feature>
<evidence type="ECO:0000256" key="7">
    <source>
        <dbReference type="RuleBase" id="RU362128"/>
    </source>
</evidence>
<dbReference type="AlphaFoldDB" id="A0A507FKV6"/>
<dbReference type="PANTHER" id="PTHR38134">
    <property type="entry name" value="SLR1395 PROTEIN"/>
    <property type="match status" value="1"/>
</dbReference>
<comment type="similarity">
    <text evidence="7">Belongs to the glycosyltransferase 28 family.</text>
</comment>
<dbReference type="InterPro" id="IPR053205">
    <property type="entry name" value="GHMP_kinase_L-arabinokinase"/>
</dbReference>